<name>A0AAN6NET3_9PEZI</name>
<gene>
    <name evidence="2" type="ORF">QBC46DRAFT_374459</name>
</gene>
<feature type="region of interest" description="Disordered" evidence="1">
    <location>
        <begin position="184"/>
        <end position="233"/>
    </location>
</feature>
<dbReference type="GO" id="GO:0003688">
    <property type="term" value="F:DNA replication origin binding"/>
    <property type="evidence" value="ECO:0007669"/>
    <property type="project" value="TreeGrafter"/>
</dbReference>
<dbReference type="Pfam" id="PF09441">
    <property type="entry name" value="Abp2"/>
    <property type="match status" value="1"/>
</dbReference>
<accession>A0AAN6NET3</accession>
<evidence type="ECO:0000256" key="1">
    <source>
        <dbReference type="SAM" id="MobiDB-lite"/>
    </source>
</evidence>
<evidence type="ECO:0000313" key="2">
    <source>
        <dbReference type="EMBL" id="KAK3944497.1"/>
    </source>
</evidence>
<feature type="region of interest" description="Disordered" evidence="1">
    <location>
        <begin position="321"/>
        <end position="412"/>
    </location>
</feature>
<dbReference type="PANTHER" id="PTHR42048:SF1">
    <property type="entry name" value="ARS-BINDING PROTEIN 2"/>
    <property type="match status" value="1"/>
</dbReference>
<dbReference type="PANTHER" id="PTHR42048">
    <property type="entry name" value="ARS-BINDING PROTEIN 2"/>
    <property type="match status" value="1"/>
</dbReference>
<dbReference type="Proteomes" id="UP001303473">
    <property type="component" value="Unassembled WGS sequence"/>
</dbReference>
<dbReference type="InterPro" id="IPR018562">
    <property type="entry name" value="ARS-binding_2"/>
</dbReference>
<feature type="region of interest" description="Disordered" evidence="1">
    <location>
        <begin position="426"/>
        <end position="460"/>
    </location>
</feature>
<keyword evidence="3" id="KW-1185">Reference proteome</keyword>
<feature type="compositionally biased region" description="Basic and acidic residues" evidence="1">
    <location>
        <begin position="716"/>
        <end position="725"/>
    </location>
</feature>
<proteinExistence type="predicted"/>
<sequence length="761" mass="83304">MMQQPQHAVFSASPTTIQPTSASRPSFVQRRLPDRNVTADSIEEAYVGFILCCNPGVSGETDTAALREAFQNPPKSGGKSFSTFALFELLKKLESKELKTWVELALKLGVEPPDQEKGESSQKIQQYAVRLKRWMHSMHVDAFFEYLMDRRHPYWTEIPSDPNPVSEYGRDGVAAEDDMALRALMPQIKPRRGRRKAEDDETNKSPGQRPSPLPDEQNGGARHGGMDLWSAQPDVGRGSVFQFPVSDPLRLSAPMSGYPSGAPPPWHSNNNDVAQTPLSAYPQIHSAITPVTRNAFWAEEPKSAITPSKPRSMSRRHGAKVLSSAWRSGGGTATGKARGRPPINRMGGNSDGPFSAFPATSDMPTFKLPSPIPENRNGTSYTQASTNPPEKVPRPAPPIAPPTAPPPLKPPLPPILTQSPVLVQSPIQASPVGPSPISATASSQRPAKRSRLSLQVPQRVGGQVRLATPPLPSAPLPPLSAPPVVMVNGQVRQGDTTPATDTVGVHPLHSMNRQATPVTAGSVMQTPISGLTLSTRPPQPQIPPAYGPIHHTPHQPQPQTQGISFQDPTDRTNMREVEGYFMHEILTGDWYDAKGNSIPVCSVEEGTAITQTVIENLLKTAATKETFLINLAALAGGKFLMNTNRLRITRLEEGSDRNRYSCAWELRLGDIRGSYSMEETVMHDRWKKKKPDPLEKDKDDRSPTAGADDPAATKQQRPEATEDLHKKYTDMLSLLEKRDRQLNDLRIKVMGAIKDPRGDET</sequence>
<evidence type="ECO:0000313" key="3">
    <source>
        <dbReference type="Proteomes" id="UP001303473"/>
    </source>
</evidence>
<protein>
    <submittedName>
        <fullName evidence="2">ARS binding protein 2-domain-containing protein</fullName>
    </submittedName>
</protein>
<reference evidence="3" key="1">
    <citation type="journal article" date="2023" name="Mol. Phylogenet. Evol.">
        <title>Genome-scale phylogeny and comparative genomics of the fungal order Sordariales.</title>
        <authorList>
            <person name="Hensen N."/>
            <person name="Bonometti L."/>
            <person name="Westerberg I."/>
            <person name="Brannstrom I.O."/>
            <person name="Guillou S."/>
            <person name="Cros-Aarteil S."/>
            <person name="Calhoun S."/>
            <person name="Haridas S."/>
            <person name="Kuo A."/>
            <person name="Mondo S."/>
            <person name="Pangilinan J."/>
            <person name="Riley R."/>
            <person name="LaButti K."/>
            <person name="Andreopoulos B."/>
            <person name="Lipzen A."/>
            <person name="Chen C."/>
            <person name="Yan M."/>
            <person name="Daum C."/>
            <person name="Ng V."/>
            <person name="Clum A."/>
            <person name="Steindorff A."/>
            <person name="Ohm R.A."/>
            <person name="Martin F."/>
            <person name="Silar P."/>
            <person name="Natvig D.O."/>
            <person name="Lalanne C."/>
            <person name="Gautier V."/>
            <person name="Ament-Velasquez S.L."/>
            <person name="Kruys A."/>
            <person name="Hutchinson M.I."/>
            <person name="Powell A.J."/>
            <person name="Barry K."/>
            <person name="Miller A.N."/>
            <person name="Grigoriev I.V."/>
            <person name="Debuchy R."/>
            <person name="Gladieux P."/>
            <person name="Hiltunen Thoren M."/>
            <person name="Johannesson H."/>
        </authorList>
    </citation>
    <scope>NUCLEOTIDE SEQUENCE [LARGE SCALE GENOMIC DNA]</scope>
    <source>
        <strain evidence="3">CBS 340.73</strain>
    </source>
</reference>
<feature type="region of interest" description="Disordered" evidence="1">
    <location>
        <begin position="682"/>
        <end position="725"/>
    </location>
</feature>
<feature type="compositionally biased region" description="Polar residues" evidence="1">
    <location>
        <begin position="376"/>
        <end position="387"/>
    </location>
</feature>
<feature type="compositionally biased region" description="Pro residues" evidence="1">
    <location>
        <begin position="394"/>
        <end position="412"/>
    </location>
</feature>
<comment type="caution">
    <text evidence="2">The sequence shown here is derived from an EMBL/GenBank/DDBJ whole genome shotgun (WGS) entry which is preliminary data.</text>
</comment>
<feature type="compositionally biased region" description="Basic and acidic residues" evidence="1">
    <location>
        <begin position="691"/>
        <end position="702"/>
    </location>
</feature>
<feature type="region of interest" description="Disordered" evidence="1">
    <location>
        <begin position="1"/>
        <end position="26"/>
    </location>
</feature>
<dbReference type="AlphaFoldDB" id="A0AAN6NET3"/>
<dbReference type="EMBL" id="MU853759">
    <property type="protein sequence ID" value="KAK3944497.1"/>
    <property type="molecule type" value="Genomic_DNA"/>
</dbReference>
<organism evidence="2 3">
    <name type="scientific">Diplogelasinospora grovesii</name>
    <dbReference type="NCBI Taxonomy" id="303347"/>
    <lineage>
        <taxon>Eukaryota</taxon>
        <taxon>Fungi</taxon>
        <taxon>Dikarya</taxon>
        <taxon>Ascomycota</taxon>
        <taxon>Pezizomycotina</taxon>
        <taxon>Sordariomycetes</taxon>
        <taxon>Sordariomycetidae</taxon>
        <taxon>Sordariales</taxon>
        <taxon>Diplogelasinosporaceae</taxon>
        <taxon>Diplogelasinospora</taxon>
    </lineage>
</organism>